<sequence length="1047" mass="123746">MNNRIIQNEKSPKKCSNSQKNTDGNNKDCTTTILIEKKIPKLGEITRFSKKDLAIEYLNSSDDKQLKLFSEDLGIKGAKSYITITYQHLYQLCVSQKSPHYYENIERNMPVKFHMDIDLKVNINKKAKLNRIFDKTVKESIDLINNEFKKENINDPQIIVLKSDYTKTIDNISKISAHLIYNNVVFDDIYDMKHFLLKIKSNLIDNKIIDKNIYRIGCFRMLHCSKKGKNNKLRFCKSINYTLENEEKLFYDSMVTHFFENQVVHNIKSNIQINDNLKKEKLLKCKKRISKINDYFYVFTDKELQLFTALVDTIKVDQLDDYNTWILITYSFIDLYENIDKKFQKMLYKLWDSLCKKGKCYDKTNNKKIFFSLKLDYINANYIPIILNSDFRFKKVIRYEKIKSNFSDYTVDKLNSRYVSDSIYETASKNDIITVKSFPGTGKTTLLNKVFDIKQINGKNVHNFDRPIISITSRKNLAEKHANDLGIINYKKNNDYLFDIDRVAITVNSLIKIDEDKYKDCYLVLDETSKVLSYLKSNVLNGIRYDVYQIFCKIIMNSKKIIILDADLGEIDLRTIINIRKLGSNSANYYLAINEFKTKTGINAYFYDNPHIVAEMLINDFINKVPFICALDSLTKMKQIINEIKKKAIDMKLIDQIDKLLKVYSSEEDDDTFDINILKKKLGILFTPIMIYGIDINSKIPRKVYAFAFKKILTPYEINQQIQRERNHSEAHIFVNQHIGQLKYDNKDDFRIDVQNRINKYNETINEIIEINKVDMSDAPVKDNNMKKIFNDLYVETTFMEETTKVHMEYYLKNIMADMGYNIIEKKEKTTFEIKQDKQLDEKIKTDIIDKFQSEGILNSKIKDKIIRRMEIMNIKTEQLNDFTKKIIMNDSKFTDYLNLKRFLSGKLEDKIIENNKRELDECSSTNIYYKLREFKKIVTVLGIKNDIEFNYDADSKKFKDKIEDKKLIDDLNTIKKMFRFKSNKYFDFDKIDGYEKLYKMAISMSRQLFGNDFLDIIKFNTKIKNKDITIYKYYTNISYVANVKSI</sequence>
<evidence type="ECO:0008006" key="3">
    <source>
        <dbReference type="Google" id="ProtNLM"/>
    </source>
</evidence>
<dbReference type="EMBL" id="KY684083">
    <property type="protein sequence ID" value="ARF08028.1"/>
    <property type="molecule type" value="Genomic_DNA"/>
</dbReference>
<dbReference type="SUPFAM" id="SSF52540">
    <property type="entry name" value="P-loop containing nucleoside triphosphate hydrolases"/>
    <property type="match status" value="1"/>
</dbReference>
<evidence type="ECO:0000313" key="2">
    <source>
        <dbReference type="EMBL" id="ARF08028.1"/>
    </source>
</evidence>
<dbReference type="InterPro" id="IPR027417">
    <property type="entry name" value="P-loop_NTPase"/>
</dbReference>
<name>A0A1V0S8R6_9VIRU</name>
<proteinExistence type="predicted"/>
<evidence type="ECO:0000256" key="1">
    <source>
        <dbReference type="SAM" id="MobiDB-lite"/>
    </source>
</evidence>
<feature type="region of interest" description="Disordered" evidence="1">
    <location>
        <begin position="1"/>
        <end position="27"/>
    </location>
</feature>
<accession>A0A1V0S8R6</accession>
<gene>
    <name evidence="2" type="ORF">Catovirus_1_78</name>
</gene>
<protein>
    <recommendedName>
        <fullName evidence="3">Replication origin-binding protein domain-containing protein</fullName>
    </recommendedName>
</protein>
<organism evidence="2">
    <name type="scientific">Catovirus CTV1</name>
    <dbReference type="NCBI Taxonomy" id="1977631"/>
    <lineage>
        <taxon>Viruses</taxon>
        <taxon>Varidnaviria</taxon>
        <taxon>Bamfordvirae</taxon>
        <taxon>Nucleocytoviricota</taxon>
        <taxon>Megaviricetes</taxon>
        <taxon>Imitervirales</taxon>
        <taxon>Mimiviridae</taxon>
        <taxon>Klosneuvirinae</taxon>
        <taxon>Catovirus</taxon>
    </lineage>
</organism>
<reference evidence="2" key="1">
    <citation type="journal article" date="2017" name="Science">
        <title>Giant viruses with an expanded complement of translation system components.</title>
        <authorList>
            <person name="Schulz F."/>
            <person name="Yutin N."/>
            <person name="Ivanova N.N."/>
            <person name="Ortega D.R."/>
            <person name="Lee T.K."/>
            <person name="Vierheilig J."/>
            <person name="Daims H."/>
            <person name="Horn M."/>
            <person name="Wagner M."/>
            <person name="Jensen G.J."/>
            <person name="Kyrpides N.C."/>
            <person name="Koonin E.V."/>
            <person name="Woyke T."/>
        </authorList>
    </citation>
    <scope>NUCLEOTIDE SEQUENCE</scope>
    <source>
        <strain evidence="2">CTV1</strain>
    </source>
</reference>